<organism evidence="2 3">
    <name type="scientific">Chlamydia pecorum (strain ATCC VR-628 / DSM 29919 / E58)</name>
    <name type="common">Chlamydophila pecorum</name>
    <dbReference type="NCBI Taxonomy" id="331635"/>
    <lineage>
        <taxon>Bacteria</taxon>
        <taxon>Pseudomonadati</taxon>
        <taxon>Chlamydiota</taxon>
        <taxon>Chlamydiia</taxon>
        <taxon>Chlamydiales</taxon>
        <taxon>Chlamydiaceae</taxon>
        <taxon>Chlamydia/Chlamydophila group</taxon>
        <taxon>Chlamydia</taxon>
    </lineage>
</organism>
<comment type="similarity">
    <text evidence="1">Belongs to the UPF0111 family.</text>
</comment>
<gene>
    <name evidence="2" type="ordered locus">G5S_0366</name>
</gene>
<evidence type="ECO:0000313" key="3">
    <source>
        <dbReference type="Proteomes" id="UP000008305"/>
    </source>
</evidence>
<dbReference type="Proteomes" id="UP000008305">
    <property type="component" value="Chromosome"/>
</dbReference>
<dbReference type="InterPro" id="IPR002727">
    <property type="entry name" value="DUF47"/>
</dbReference>
<dbReference type="Pfam" id="PF01865">
    <property type="entry name" value="PhoU_div"/>
    <property type="match status" value="1"/>
</dbReference>
<dbReference type="PANTHER" id="PTHR36536:SF3">
    <property type="entry name" value="UPF0111 PROTEIN HI_1603"/>
    <property type="match status" value="1"/>
</dbReference>
<dbReference type="InterPro" id="IPR018445">
    <property type="entry name" value="Put_Phosphate_transp_reg"/>
</dbReference>
<dbReference type="InterPro" id="IPR038078">
    <property type="entry name" value="PhoU-like_sf"/>
</dbReference>
<evidence type="ECO:0000256" key="1">
    <source>
        <dbReference type="ARBA" id="ARBA00008591"/>
    </source>
</evidence>
<evidence type="ECO:0000313" key="2">
    <source>
        <dbReference type="EMBL" id="AEB41366.1"/>
    </source>
</evidence>
<dbReference type="PANTHER" id="PTHR36536">
    <property type="entry name" value="UPF0111 PROTEIN HI_1603"/>
    <property type="match status" value="1"/>
</dbReference>
<reference evidence="2 3" key="1">
    <citation type="journal article" date="2011" name="J. Bacteriol.">
        <title>Genome sequence of the obligate intracellular animal pathogen Chlamydia pecorum E58.</title>
        <authorList>
            <person name="Mojica S."/>
            <person name="Huot Creasy H."/>
            <person name="Daugherty S."/>
            <person name="Read T.D."/>
            <person name="Kim T."/>
            <person name="Kaltenboeck B."/>
            <person name="Bavoil P."/>
            <person name="Myers G.S."/>
        </authorList>
    </citation>
    <scope>NUCLEOTIDE SEQUENCE [LARGE SCALE GENOMIC DNA]</scope>
    <source>
        <strain evidence="2 3">E58</strain>
    </source>
</reference>
<dbReference type="EMBL" id="CP002608">
    <property type="protein sequence ID" value="AEB41366.1"/>
    <property type="molecule type" value="Genomic_DNA"/>
</dbReference>
<dbReference type="NCBIfam" id="TIGR00153">
    <property type="entry name" value="TIGR00153 family protein"/>
    <property type="match status" value="1"/>
</dbReference>
<evidence type="ECO:0008006" key="4">
    <source>
        <dbReference type="Google" id="ProtNLM"/>
    </source>
</evidence>
<dbReference type="SUPFAM" id="SSF109755">
    <property type="entry name" value="PhoU-like"/>
    <property type="match status" value="1"/>
</dbReference>
<protein>
    <recommendedName>
        <fullName evidence="4">TIGR00153 family protein</fullName>
    </recommendedName>
</protein>
<dbReference type="AlphaFoldDB" id="A0AA34RCS9"/>
<dbReference type="Gene3D" id="1.20.58.220">
    <property type="entry name" value="Phosphate transport system protein phou homolog 2, domain 2"/>
    <property type="match status" value="1"/>
</dbReference>
<accession>A0AA34RCS9</accession>
<dbReference type="RefSeq" id="WP_013712444.1">
    <property type="nucleotide sequence ID" value="NC_015408.1"/>
</dbReference>
<sequence>MQTLARLFGQSPFAPLQAHLEVVASCVHQMLPIFLALRDGRYQDVLEIAKGISKKEYKADCIKNDMRNHLPVGLFMPVSRAGILEIISIQDSIADAVEDVAILLTVRHLRCYASMEEIFFQFLEKNIETFELTTTLLHEFNQLLESSFGGRKADKARTLVGKIVKAEHESDVVQRELMRVFFSDEFVIPEKEFYLWLQIIRRTAGISDRSEKLAHRINMTLEEK</sequence>
<dbReference type="KEGG" id="cpm:G5S_0366"/>
<keyword evidence="3" id="KW-1185">Reference proteome</keyword>
<proteinExistence type="inferred from homology"/>
<name>A0AA34RCS9_CHLPE</name>